<accession>A0ABU3WQI1</accession>
<evidence type="ECO:0000256" key="1">
    <source>
        <dbReference type="SAM" id="MobiDB-lite"/>
    </source>
</evidence>
<dbReference type="PANTHER" id="PTHR47197:SF3">
    <property type="entry name" value="DIHYDRO-HEME D1 DEHYDROGENASE"/>
    <property type="match status" value="1"/>
</dbReference>
<feature type="region of interest" description="Disordered" evidence="1">
    <location>
        <begin position="109"/>
        <end position="143"/>
    </location>
</feature>
<dbReference type="InterPro" id="IPR011045">
    <property type="entry name" value="N2O_reductase_N"/>
</dbReference>
<dbReference type="PANTHER" id="PTHR47197">
    <property type="entry name" value="PROTEIN NIRF"/>
    <property type="match status" value="1"/>
</dbReference>
<dbReference type="Proteomes" id="UP001275440">
    <property type="component" value="Unassembled WGS sequence"/>
</dbReference>
<dbReference type="EMBL" id="WBMO01000001">
    <property type="protein sequence ID" value="MDV2476246.1"/>
    <property type="molecule type" value="Genomic_DNA"/>
</dbReference>
<feature type="compositionally biased region" description="Basic and acidic residues" evidence="1">
    <location>
        <begin position="128"/>
        <end position="143"/>
    </location>
</feature>
<keyword evidence="3" id="KW-1185">Reference proteome</keyword>
<organism evidence="2 3">
    <name type="scientific">Rhodococcus zopfii</name>
    <dbReference type="NCBI Taxonomy" id="43772"/>
    <lineage>
        <taxon>Bacteria</taxon>
        <taxon>Bacillati</taxon>
        <taxon>Actinomycetota</taxon>
        <taxon>Actinomycetes</taxon>
        <taxon>Mycobacteriales</taxon>
        <taxon>Nocardiaceae</taxon>
        <taxon>Rhodococcus</taxon>
    </lineage>
</organism>
<protein>
    <submittedName>
        <fullName evidence="2">Uncharacterized protein</fullName>
    </submittedName>
</protein>
<reference evidence="2 3" key="1">
    <citation type="submission" date="2019-10" db="EMBL/GenBank/DDBJ databases">
        <title>Draft Genome Assembly of Rhodococcus zopfii DSM44189.</title>
        <authorList>
            <person name="Sutton J.M."/>
            <person name="Akob D.M."/>
            <person name="Bushman T.J."/>
        </authorList>
    </citation>
    <scope>NUCLEOTIDE SEQUENCE [LARGE SCALE GENOMIC DNA]</scope>
    <source>
        <strain evidence="2 3">DSM 44189</strain>
    </source>
</reference>
<dbReference type="InterPro" id="IPR051200">
    <property type="entry name" value="Host-pathogen_enzymatic-act"/>
</dbReference>
<comment type="caution">
    <text evidence="2">The sequence shown here is derived from an EMBL/GenBank/DDBJ whole genome shotgun (WGS) entry which is preliminary data.</text>
</comment>
<name>A0ABU3WQI1_9NOCA</name>
<sequence>MIDTAHKVVTSKFRIGNEYPEVSRGFAVITGRLYVPIPIGGEFDWTGGKVDVIDPSTDTGPYPVEFDGGGDSAIDPARQSLYITNFRGGTASEINLETMELVRTHRVGDAPRSPVVDPGTHNVYTSDGHSRSISEIEPETSCR</sequence>
<dbReference type="Gene3D" id="2.130.10.10">
    <property type="entry name" value="YVTN repeat-like/Quinoprotein amine dehydrogenase"/>
    <property type="match status" value="1"/>
</dbReference>
<dbReference type="SUPFAM" id="SSF50974">
    <property type="entry name" value="Nitrous oxide reductase, N-terminal domain"/>
    <property type="match status" value="1"/>
</dbReference>
<evidence type="ECO:0000313" key="3">
    <source>
        <dbReference type="Proteomes" id="UP001275440"/>
    </source>
</evidence>
<gene>
    <name evidence="2" type="ORF">F8M49_14450</name>
</gene>
<evidence type="ECO:0000313" key="2">
    <source>
        <dbReference type="EMBL" id="MDV2476246.1"/>
    </source>
</evidence>
<proteinExistence type="predicted"/>
<dbReference type="InterPro" id="IPR015943">
    <property type="entry name" value="WD40/YVTN_repeat-like_dom_sf"/>
</dbReference>